<keyword evidence="7" id="KW-1003">Cell membrane</keyword>
<dbReference type="InterPro" id="IPR027417">
    <property type="entry name" value="P-loop_NTPase"/>
</dbReference>
<dbReference type="PROSITE" id="PS50893">
    <property type="entry name" value="ABC_TRANSPORTER_2"/>
    <property type="match status" value="1"/>
</dbReference>
<dbReference type="NCBIfam" id="TIGR01186">
    <property type="entry name" value="proV"/>
    <property type="match status" value="1"/>
</dbReference>
<proteinExistence type="inferred from homology"/>
<feature type="domain" description="ABC transporter" evidence="8">
    <location>
        <begin position="8"/>
        <end position="258"/>
    </location>
</feature>
<protein>
    <recommendedName>
        <fullName evidence="7">Quaternary amine transport ATP-binding protein</fullName>
        <ecNumber evidence="7">7.6.2.9</ecNumber>
    </recommendedName>
</protein>
<sequence length="299" mass="33729">MKYESCIIGLKNVTKDFSIANRKKNTNLKENHEDLAVSDVNLNIYKGEIFVLIGSSGSGKSTLLRMINNLVIPTEGEVLIEGRNTQKMSHNEMLTIRQKKISMVFQSISLLPHRTVISNIEFGLEVQGVKKSLRIKKAKESLRLVGLNGYEYHYPHQLSGGMQQRVGLARAIANDTDIILMDEAFSALDPIIKRDLQNQLLDLQSKLSKTIVFITHDIDEALKIGDRIGVMSQGKVIQVGKPEEILLEPINEYVKKLTNDINLQKLISASFFHSLTSEAKEKLIKKYNTQIEKLLETVK</sequence>
<comment type="subcellular location">
    <subcellularLocation>
        <location evidence="7">Cell inner membrane</location>
        <topology evidence="7">Peripheral membrane protein</topology>
    </subcellularLocation>
</comment>
<evidence type="ECO:0000259" key="8">
    <source>
        <dbReference type="PROSITE" id="PS50893"/>
    </source>
</evidence>
<keyword evidence="5" id="KW-0029">Amino-acid transport</keyword>
<dbReference type="SUPFAM" id="SSF52540">
    <property type="entry name" value="P-loop containing nucleoside triphosphate hydrolases"/>
    <property type="match status" value="1"/>
</dbReference>
<dbReference type="GO" id="GO:0006970">
    <property type="term" value="P:response to osmotic stress"/>
    <property type="evidence" value="ECO:0007669"/>
    <property type="project" value="UniProtKB-ARBA"/>
</dbReference>
<dbReference type="FunFam" id="3.40.50.300:FF:000201">
    <property type="entry name" value="Glycine betaine/L-proline ABC transporter ATP-binding protein"/>
    <property type="match status" value="1"/>
</dbReference>
<dbReference type="RefSeq" id="WP_066193305.1">
    <property type="nucleotide sequence ID" value="NZ_JAFDQP010000003.1"/>
</dbReference>
<dbReference type="PANTHER" id="PTHR43869:SF1">
    <property type="entry name" value="GLYCINE BETAINE_PROLINE BETAINE TRANSPORT SYSTEM ATP-BINDING PROTEIN PROV"/>
    <property type="match status" value="1"/>
</dbReference>
<dbReference type="GO" id="GO:0005886">
    <property type="term" value="C:plasma membrane"/>
    <property type="evidence" value="ECO:0007669"/>
    <property type="project" value="UniProtKB-SubCell"/>
</dbReference>
<dbReference type="Pfam" id="PF00005">
    <property type="entry name" value="ABC_tran"/>
    <property type="match status" value="1"/>
</dbReference>
<accession>A0A2N0ZC15</accession>
<dbReference type="PROSITE" id="PS00211">
    <property type="entry name" value="ABC_TRANSPORTER_1"/>
    <property type="match status" value="1"/>
</dbReference>
<evidence type="ECO:0000313" key="9">
    <source>
        <dbReference type="EMBL" id="PKG27024.1"/>
    </source>
</evidence>
<evidence type="ECO:0000256" key="4">
    <source>
        <dbReference type="ARBA" id="ARBA00022840"/>
    </source>
</evidence>
<dbReference type="InterPro" id="IPR003593">
    <property type="entry name" value="AAA+_ATPase"/>
</dbReference>
<evidence type="ECO:0000256" key="5">
    <source>
        <dbReference type="ARBA" id="ARBA00022970"/>
    </source>
</evidence>
<keyword evidence="6" id="KW-0129">CBS domain</keyword>
<dbReference type="SMART" id="SM00382">
    <property type="entry name" value="AAA"/>
    <property type="match status" value="1"/>
</dbReference>
<comment type="caution">
    <text evidence="9">The sequence shown here is derived from an EMBL/GenBank/DDBJ whole genome shotgun (WGS) entry which is preliminary data.</text>
</comment>
<evidence type="ECO:0000256" key="1">
    <source>
        <dbReference type="ARBA" id="ARBA00005417"/>
    </source>
</evidence>
<dbReference type="InterPro" id="IPR005892">
    <property type="entry name" value="Gly-betaine_transp_ATP-bd"/>
</dbReference>
<dbReference type="PANTHER" id="PTHR43869">
    <property type="entry name" value="GLYCINE BETAINE/PROLINE BETAINE TRANSPORT SYSTEM ATP-BINDING PROTEIN PROV"/>
    <property type="match status" value="1"/>
</dbReference>
<keyword evidence="10" id="KW-1185">Reference proteome</keyword>
<keyword evidence="3 7" id="KW-0547">Nucleotide-binding</keyword>
<dbReference type="GO" id="GO:0005524">
    <property type="term" value="F:ATP binding"/>
    <property type="evidence" value="ECO:0007669"/>
    <property type="project" value="UniProtKB-UniRule"/>
</dbReference>
<dbReference type="GO" id="GO:0016887">
    <property type="term" value="F:ATP hydrolysis activity"/>
    <property type="evidence" value="ECO:0007669"/>
    <property type="project" value="UniProtKB-UniRule"/>
</dbReference>
<dbReference type="InterPro" id="IPR003439">
    <property type="entry name" value="ABC_transporter-like_ATP-bd"/>
</dbReference>
<keyword evidence="4 7" id="KW-0067">ATP-binding</keyword>
<dbReference type="Proteomes" id="UP000233343">
    <property type="component" value="Unassembled WGS sequence"/>
</dbReference>
<evidence type="ECO:0000313" key="10">
    <source>
        <dbReference type="Proteomes" id="UP000233343"/>
    </source>
</evidence>
<evidence type="ECO:0000256" key="7">
    <source>
        <dbReference type="RuleBase" id="RU369116"/>
    </source>
</evidence>
<evidence type="ECO:0000256" key="6">
    <source>
        <dbReference type="ARBA" id="ARBA00023122"/>
    </source>
</evidence>
<keyword evidence="7" id="KW-0997">Cell inner membrane</keyword>
<keyword evidence="7" id="KW-0472">Membrane</keyword>
<evidence type="ECO:0000256" key="2">
    <source>
        <dbReference type="ARBA" id="ARBA00022448"/>
    </source>
</evidence>
<dbReference type="InterPro" id="IPR017871">
    <property type="entry name" value="ABC_transporter-like_CS"/>
</dbReference>
<comment type="catalytic activity">
    <reaction evidence="7">
        <text>a quaternary ammonium(out) + ATP + H2O = a quaternary ammonium(in) + ADP + phosphate + H(+)</text>
        <dbReference type="Rhea" id="RHEA:11036"/>
        <dbReference type="ChEBI" id="CHEBI:15377"/>
        <dbReference type="ChEBI" id="CHEBI:15378"/>
        <dbReference type="ChEBI" id="CHEBI:30616"/>
        <dbReference type="ChEBI" id="CHEBI:35267"/>
        <dbReference type="ChEBI" id="CHEBI:43474"/>
        <dbReference type="ChEBI" id="CHEBI:456216"/>
    </reaction>
</comment>
<keyword evidence="2 7" id="KW-0813">Transport</keyword>
<dbReference type="GO" id="GO:0006865">
    <property type="term" value="P:amino acid transport"/>
    <property type="evidence" value="ECO:0007669"/>
    <property type="project" value="UniProtKB-UniRule"/>
</dbReference>
<dbReference type="InterPro" id="IPR051921">
    <property type="entry name" value="ABC_osmolyte_uptake_ATP-bind"/>
</dbReference>
<reference evidence="9 10" key="1">
    <citation type="journal article" date="2010" name="Int. J. Syst. Evol. Microbiol.">
        <title>Bacillus horneckiae sp. nov., isolated from a spacecraft-assembly clean room.</title>
        <authorList>
            <person name="Vaishampayan P."/>
            <person name="Probst A."/>
            <person name="Krishnamurthi S."/>
            <person name="Ghosh S."/>
            <person name="Osman S."/>
            <person name="McDowall A."/>
            <person name="Ruckmani A."/>
            <person name="Mayilraj S."/>
            <person name="Venkateswaran K."/>
        </authorList>
    </citation>
    <scope>NUCLEOTIDE SEQUENCE [LARGE SCALE GENOMIC DNA]</scope>
    <source>
        <strain evidence="10">1PO1SC</strain>
    </source>
</reference>
<dbReference type="EC" id="7.6.2.9" evidence="7"/>
<comment type="subunit">
    <text evidence="7">The complex is probably composed of two ATP-binding proteins, two transmembrane proteins and a solute-binding protein.</text>
</comment>
<organism evidence="9 10">
    <name type="scientific">Cytobacillus horneckiae</name>
    <dbReference type="NCBI Taxonomy" id="549687"/>
    <lineage>
        <taxon>Bacteria</taxon>
        <taxon>Bacillati</taxon>
        <taxon>Bacillota</taxon>
        <taxon>Bacilli</taxon>
        <taxon>Bacillales</taxon>
        <taxon>Bacillaceae</taxon>
        <taxon>Cytobacillus</taxon>
    </lineage>
</organism>
<dbReference type="Gene3D" id="3.40.50.300">
    <property type="entry name" value="P-loop containing nucleotide triphosphate hydrolases"/>
    <property type="match status" value="1"/>
</dbReference>
<evidence type="ECO:0000256" key="3">
    <source>
        <dbReference type="ARBA" id="ARBA00022741"/>
    </source>
</evidence>
<name>A0A2N0ZC15_9BACI</name>
<dbReference type="GO" id="GO:0015418">
    <property type="term" value="F:ABC-type quaternary ammonium compound transporting activity"/>
    <property type="evidence" value="ECO:0007669"/>
    <property type="project" value="UniProtKB-EC"/>
</dbReference>
<comment type="similarity">
    <text evidence="1 7">Belongs to the ABC transporter superfamily.</text>
</comment>
<dbReference type="AlphaFoldDB" id="A0A2N0ZC15"/>
<gene>
    <name evidence="9" type="ORF">CWS20_20970</name>
</gene>
<dbReference type="GO" id="GO:0031460">
    <property type="term" value="P:glycine betaine transport"/>
    <property type="evidence" value="ECO:0007669"/>
    <property type="project" value="InterPro"/>
</dbReference>
<dbReference type="EMBL" id="PISD01000051">
    <property type="protein sequence ID" value="PKG27024.1"/>
    <property type="molecule type" value="Genomic_DNA"/>
</dbReference>